<feature type="non-terminal residue" evidence="2">
    <location>
        <position position="1"/>
    </location>
</feature>
<comment type="caution">
    <text evidence="2">The sequence shown here is derived from an EMBL/GenBank/DDBJ whole genome shotgun (WGS) entry which is preliminary data.</text>
</comment>
<evidence type="ECO:0000256" key="1">
    <source>
        <dbReference type="SAM" id="Coils"/>
    </source>
</evidence>
<organism evidence="2">
    <name type="scientific">marine sediment metagenome</name>
    <dbReference type="NCBI Taxonomy" id="412755"/>
    <lineage>
        <taxon>unclassified sequences</taxon>
        <taxon>metagenomes</taxon>
        <taxon>ecological metagenomes</taxon>
    </lineage>
</organism>
<feature type="coiled-coil region" evidence="1">
    <location>
        <begin position="40"/>
        <end position="109"/>
    </location>
</feature>
<accession>X1GZQ0</accession>
<reference evidence="2" key="1">
    <citation type="journal article" date="2014" name="Front. Microbiol.">
        <title>High frequency of phylogenetically diverse reductive dehalogenase-homologous genes in deep subseafloor sedimentary metagenomes.</title>
        <authorList>
            <person name="Kawai M."/>
            <person name="Futagami T."/>
            <person name="Toyoda A."/>
            <person name="Takaki Y."/>
            <person name="Nishi S."/>
            <person name="Hori S."/>
            <person name="Arai W."/>
            <person name="Tsubouchi T."/>
            <person name="Morono Y."/>
            <person name="Uchiyama I."/>
            <person name="Ito T."/>
            <person name="Fujiyama A."/>
            <person name="Inagaki F."/>
            <person name="Takami H."/>
        </authorList>
    </citation>
    <scope>NUCLEOTIDE SEQUENCE</scope>
    <source>
        <strain evidence="2">Expedition CK06-06</strain>
    </source>
</reference>
<name>X1GZQ0_9ZZZZ</name>
<evidence type="ECO:0000313" key="2">
    <source>
        <dbReference type="EMBL" id="GAH50340.1"/>
    </source>
</evidence>
<keyword evidence="1" id="KW-0175">Coiled coil</keyword>
<dbReference type="EMBL" id="BARU01024531">
    <property type="protein sequence ID" value="GAH50340.1"/>
    <property type="molecule type" value="Genomic_DNA"/>
</dbReference>
<dbReference type="AlphaFoldDB" id="X1GZQ0"/>
<gene>
    <name evidence="2" type="ORF">S03H2_39646</name>
</gene>
<proteinExistence type="predicted"/>
<protein>
    <submittedName>
        <fullName evidence="2">Uncharacterized protein</fullName>
    </submittedName>
</protein>
<sequence>ELRPAFFEGFRATEKIGRNPAVKIIEARDEILAEIRNKEIEGISQKVERLRIEIQNTNLALENYRERLDFFVAKIKLLKMERSELRRKINEMATERARLIIRRNELERTGTLVSSGKY</sequence>